<protein>
    <submittedName>
        <fullName evidence="10">NfeD-like C-terminal, partner-binding</fullName>
    </submittedName>
</protein>
<dbReference type="PANTHER" id="PTHR33507:SF3">
    <property type="entry name" value="INNER MEMBRANE PROTEIN YBBJ"/>
    <property type="match status" value="1"/>
</dbReference>
<dbReference type="InterPro" id="IPR012340">
    <property type="entry name" value="NA-bd_OB-fold"/>
</dbReference>
<keyword evidence="3 6" id="KW-1133">Transmembrane helix</keyword>
<dbReference type="Gene3D" id="2.40.50.140">
    <property type="entry name" value="Nucleic acid-binding proteins"/>
    <property type="match status" value="1"/>
</dbReference>
<gene>
    <name evidence="10" type="ORF">SAMN06265222_10930</name>
</gene>
<comment type="caution">
    <text evidence="10">The sequence shown here is derived from an EMBL/GenBank/DDBJ whole genome shotgun (WGS) entry which is preliminary data.</text>
</comment>
<feature type="domain" description="NfeD integral membrane" evidence="9">
    <location>
        <begin position="562"/>
        <end position="686"/>
    </location>
</feature>
<organism evidence="10 11">
    <name type="scientific">Neorhodopirellula lusitana</name>
    <dbReference type="NCBI Taxonomy" id="445327"/>
    <lineage>
        <taxon>Bacteria</taxon>
        <taxon>Pseudomonadati</taxon>
        <taxon>Planctomycetota</taxon>
        <taxon>Planctomycetia</taxon>
        <taxon>Pirellulales</taxon>
        <taxon>Pirellulaceae</taxon>
        <taxon>Neorhodopirellula</taxon>
    </lineage>
</organism>
<keyword evidence="2 6" id="KW-0812">Transmembrane</keyword>
<keyword evidence="4 6" id="KW-0472">Membrane</keyword>
<evidence type="ECO:0000313" key="10">
    <source>
        <dbReference type="EMBL" id="SMP65345.1"/>
    </source>
</evidence>
<evidence type="ECO:0000256" key="6">
    <source>
        <dbReference type="SAM" id="Phobius"/>
    </source>
</evidence>
<evidence type="ECO:0000259" key="8">
    <source>
        <dbReference type="Pfam" id="PF01957"/>
    </source>
</evidence>
<feature type="signal peptide" evidence="7">
    <location>
        <begin position="1"/>
        <end position="31"/>
    </location>
</feature>
<evidence type="ECO:0000256" key="5">
    <source>
        <dbReference type="SAM" id="MobiDB-lite"/>
    </source>
</evidence>
<name>A0ABY1QA63_9BACT</name>
<evidence type="ECO:0000256" key="3">
    <source>
        <dbReference type="ARBA" id="ARBA00022989"/>
    </source>
</evidence>
<keyword evidence="11" id="KW-1185">Reference proteome</keyword>
<feature type="domain" description="NfeD-like C-terminal" evidence="8">
    <location>
        <begin position="719"/>
        <end position="773"/>
    </location>
</feature>
<dbReference type="InterPro" id="IPR052165">
    <property type="entry name" value="Membrane_assoc_protease"/>
</dbReference>
<dbReference type="InterPro" id="IPR056739">
    <property type="entry name" value="NfeD_membrane"/>
</dbReference>
<dbReference type="RefSeq" id="WP_283433621.1">
    <property type="nucleotide sequence ID" value="NZ_FXUG01000009.1"/>
</dbReference>
<dbReference type="Proteomes" id="UP001158067">
    <property type="component" value="Unassembled WGS sequence"/>
</dbReference>
<dbReference type="PANTHER" id="PTHR33507">
    <property type="entry name" value="INNER MEMBRANE PROTEIN YBBJ"/>
    <property type="match status" value="1"/>
</dbReference>
<dbReference type="Pfam" id="PF24961">
    <property type="entry name" value="NfeD_membrane"/>
    <property type="match status" value="1"/>
</dbReference>
<reference evidence="10 11" key="1">
    <citation type="submission" date="2017-05" db="EMBL/GenBank/DDBJ databases">
        <authorList>
            <person name="Varghese N."/>
            <person name="Submissions S."/>
        </authorList>
    </citation>
    <scope>NUCLEOTIDE SEQUENCE [LARGE SCALE GENOMIC DNA]</scope>
    <source>
        <strain evidence="10 11">DSM 25457</strain>
    </source>
</reference>
<dbReference type="EMBL" id="FXUG01000009">
    <property type="protein sequence ID" value="SMP65345.1"/>
    <property type="molecule type" value="Genomic_DNA"/>
</dbReference>
<feature type="chain" id="PRO_5047310976" evidence="7">
    <location>
        <begin position="32"/>
        <end position="777"/>
    </location>
</feature>
<dbReference type="Pfam" id="PF01957">
    <property type="entry name" value="NfeD"/>
    <property type="match status" value="1"/>
</dbReference>
<feature type="transmembrane region" description="Helical" evidence="6">
    <location>
        <begin position="612"/>
        <end position="629"/>
    </location>
</feature>
<comment type="subcellular location">
    <subcellularLocation>
        <location evidence="1">Membrane</location>
        <topology evidence="1">Multi-pass membrane protein</topology>
    </subcellularLocation>
</comment>
<feature type="region of interest" description="Disordered" evidence="5">
    <location>
        <begin position="113"/>
        <end position="133"/>
    </location>
</feature>
<keyword evidence="7" id="KW-0732">Signal</keyword>
<evidence type="ECO:0000256" key="7">
    <source>
        <dbReference type="SAM" id="SignalP"/>
    </source>
</evidence>
<dbReference type="InterPro" id="IPR002810">
    <property type="entry name" value="NfeD-like_C"/>
</dbReference>
<feature type="transmembrane region" description="Helical" evidence="6">
    <location>
        <begin position="634"/>
        <end position="654"/>
    </location>
</feature>
<feature type="transmembrane region" description="Helical" evidence="6">
    <location>
        <begin position="666"/>
        <end position="687"/>
    </location>
</feature>
<dbReference type="Gene3D" id="3.90.226.10">
    <property type="entry name" value="2-enoyl-CoA Hydratase, Chain A, domain 1"/>
    <property type="match status" value="1"/>
</dbReference>
<proteinExistence type="predicted"/>
<feature type="region of interest" description="Disordered" evidence="5">
    <location>
        <begin position="38"/>
        <end position="64"/>
    </location>
</feature>
<accession>A0ABY1QA63</accession>
<evidence type="ECO:0000256" key="2">
    <source>
        <dbReference type="ARBA" id="ARBA00022692"/>
    </source>
</evidence>
<sequence>MTRLIALTACFITGFLAGTGSFANMAQPALAQPITPQTETFTPENRSSENQSSPSSLPDSRASSNQLEGFQIEISSPLSTRQVQRTLGQLRRLAQARRDDRVTVVLRFAGSANNSSLPEESNRAPANLGDSRSDTSLEDALKLARAISGDELRRIRCIAWIDGPVTGHETLVALACESMVASRTGSLGEVTSASGSIDETTSLIYQSIAKRRGLLPDAVVASLVNPNAELARVRSSDGEVQFVIGQKLAKLRQSGDVVEETTWAETGVPLVLSADQLRQLRAATTIVSSPDEVADHLGLARLRNESVDSTEQAIGVLLKVNGPINAKRVRRWQANLAATVDSGETNTWMIEIDSPGGYLPGTASLAAVAAEPASSIRQVGGFVSHEARGDAVLLALACQPLSLHPEATLGGPGAQAIDAADVDRQRELITLIADSTGRSETLIRGLLNPELAVHRYIHRRTGRIRYAVPSELTAEFNAASAKNADGDSDAKPDVSSVWKREQRIELGDGLSSQAAIELGLAEAEAENLSVACTTIGLDAIPPQLSDRGLVRWVEQIGRNDGMAFALLLMGFMFLSAEASAPGLGIPGFLAMLCFAFFFWTKFLAGTAEWAELLAFGLGIACLAIEVFVLPGFGIFGVGGLVLTVLGVVLMSQTFVVPRNAYQTAEAVNGIGMAMGAMIGLIVGLFLVRAFLPKAATATGLAMEVPSDSIEEGERVAHYDHLLGQTGVAATRLRPSGKARFGDTLVSVISDGSAVEPGQPVRVLQVLGNRIVVETVEP</sequence>
<feature type="compositionally biased region" description="Low complexity" evidence="5">
    <location>
        <begin position="43"/>
        <end position="64"/>
    </location>
</feature>
<evidence type="ECO:0000256" key="1">
    <source>
        <dbReference type="ARBA" id="ARBA00004141"/>
    </source>
</evidence>
<evidence type="ECO:0000256" key="4">
    <source>
        <dbReference type="ARBA" id="ARBA00023136"/>
    </source>
</evidence>
<evidence type="ECO:0000313" key="11">
    <source>
        <dbReference type="Proteomes" id="UP001158067"/>
    </source>
</evidence>
<evidence type="ECO:0000259" key="9">
    <source>
        <dbReference type="Pfam" id="PF24961"/>
    </source>
</evidence>
<feature type="transmembrane region" description="Helical" evidence="6">
    <location>
        <begin position="583"/>
        <end position="600"/>
    </location>
</feature>